<dbReference type="InterPro" id="IPR011576">
    <property type="entry name" value="Pyridox_Oxase_N"/>
</dbReference>
<dbReference type="GO" id="GO:0005829">
    <property type="term" value="C:cytosol"/>
    <property type="evidence" value="ECO:0007669"/>
    <property type="project" value="TreeGrafter"/>
</dbReference>
<dbReference type="PANTHER" id="PTHR35176">
    <property type="entry name" value="HEME OXYGENASE HI_0854-RELATED"/>
    <property type="match status" value="1"/>
</dbReference>
<accession>A0A918NXA1</accession>
<organism evidence="4 5">
    <name type="scientific">Streptomyces minutiscleroticus</name>
    <dbReference type="NCBI Taxonomy" id="68238"/>
    <lineage>
        <taxon>Bacteria</taxon>
        <taxon>Bacillati</taxon>
        <taxon>Actinomycetota</taxon>
        <taxon>Actinomycetes</taxon>
        <taxon>Kitasatosporales</taxon>
        <taxon>Streptomycetaceae</taxon>
        <taxon>Streptomyces</taxon>
    </lineage>
</organism>
<dbReference type="GO" id="GO:0016627">
    <property type="term" value="F:oxidoreductase activity, acting on the CH-CH group of donors"/>
    <property type="evidence" value="ECO:0007669"/>
    <property type="project" value="TreeGrafter"/>
</dbReference>
<protein>
    <recommendedName>
        <fullName evidence="3">Pyridoxamine 5'-phosphate oxidase N-terminal domain-containing protein</fullName>
    </recommendedName>
</protein>
<keyword evidence="1" id="KW-0560">Oxidoreductase</keyword>
<dbReference type="InterPro" id="IPR012349">
    <property type="entry name" value="Split_barrel_FMN-bd"/>
</dbReference>
<gene>
    <name evidence="4" type="ORF">GCM10010358_66250</name>
</gene>
<dbReference type="InterPro" id="IPR024031">
    <property type="entry name" value="MSMEG_5819/OxyR"/>
</dbReference>
<feature type="domain" description="Pyridoxamine 5'-phosphate oxidase N-terminal" evidence="3">
    <location>
        <begin position="49"/>
        <end position="139"/>
    </location>
</feature>
<feature type="region of interest" description="Disordered" evidence="2">
    <location>
        <begin position="1"/>
        <end position="39"/>
    </location>
</feature>
<dbReference type="Proteomes" id="UP000619244">
    <property type="component" value="Unassembled WGS sequence"/>
</dbReference>
<reference evidence="4" key="1">
    <citation type="journal article" date="2014" name="Int. J. Syst. Evol. Microbiol.">
        <title>Complete genome sequence of Corynebacterium casei LMG S-19264T (=DSM 44701T), isolated from a smear-ripened cheese.</title>
        <authorList>
            <consortium name="US DOE Joint Genome Institute (JGI-PGF)"/>
            <person name="Walter F."/>
            <person name="Albersmeier A."/>
            <person name="Kalinowski J."/>
            <person name="Ruckert C."/>
        </authorList>
    </citation>
    <scope>NUCLEOTIDE SEQUENCE</scope>
    <source>
        <strain evidence="4">JCM 4790</strain>
    </source>
</reference>
<dbReference type="Gene3D" id="2.30.110.10">
    <property type="entry name" value="Electron Transport, Fmn-binding Protein, Chain A"/>
    <property type="match status" value="1"/>
</dbReference>
<dbReference type="PANTHER" id="PTHR35176:SF6">
    <property type="entry name" value="HEME OXYGENASE HI_0854-RELATED"/>
    <property type="match status" value="1"/>
</dbReference>
<dbReference type="GO" id="GO:0070967">
    <property type="term" value="F:coenzyme F420 binding"/>
    <property type="evidence" value="ECO:0007669"/>
    <property type="project" value="TreeGrafter"/>
</dbReference>
<dbReference type="InterPro" id="IPR052019">
    <property type="entry name" value="F420H2_bilvrd_red/Heme_oxyg"/>
</dbReference>
<proteinExistence type="predicted"/>
<evidence type="ECO:0000313" key="5">
    <source>
        <dbReference type="Proteomes" id="UP000619244"/>
    </source>
</evidence>
<keyword evidence="5" id="KW-1185">Reference proteome</keyword>
<evidence type="ECO:0000313" key="4">
    <source>
        <dbReference type="EMBL" id="GGY03271.1"/>
    </source>
</evidence>
<name>A0A918NXA1_9ACTN</name>
<dbReference type="NCBIfam" id="TIGR04023">
    <property type="entry name" value="PPOX_MSMEG_5819"/>
    <property type="match status" value="1"/>
</dbReference>
<dbReference type="EMBL" id="BMVU01000050">
    <property type="protein sequence ID" value="GGY03271.1"/>
    <property type="molecule type" value="Genomic_DNA"/>
</dbReference>
<sequence length="167" mass="18298">MGDPAPPRGPDGLTERNAAEGDGTARPAGRADRRRAADRASLAGMSEFSEAERAYLRSQRLGRLATVDPHGQPQANPVGFFPQEDGTILIGGYAMGSTKKWRNLQRNPKVALVVDDIVSVRPWKVRGVDVRGEAELLTGPHGLGPRFSEELIRIRPRRIHSWGLEDD</sequence>
<comment type="caution">
    <text evidence="4">The sequence shown here is derived from an EMBL/GenBank/DDBJ whole genome shotgun (WGS) entry which is preliminary data.</text>
</comment>
<evidence type="ECO:0000256" key="2">
    <source>
        <dbReference type="SAM" id="MobiDB-lite"/>
    </source>
</evidence>
<evidence type="ECO:0000259" key="3">
    <source>
        <dbReference type="Pfam" id="PF01243"/>
    </source>
</evidence>
<reference evidence="4" key="2">
    <citation type="submission" date="2020-09" db="EMBL/GenBank/DDBJ databases">
        <authorList>
            <person name="Sun Q."/>
            <person name="Ohkuma M."/>
        </authorList>
    </citation>
    <scope>NUCLEOTIDE SEQUENCE</scope>
    <source>
        <strain evidence="4">JCM 4790</strain>
    </source>
</reference>
<dbReference type="AlphaFoldDB" id="A0A918NXA1"/>
<dbReference type="SUPFAM" id="SSF50475">
    <property type="entry name" value="FMN-binding split barrel"/>
    <property type="match status" value="1"/>
</dbReference>
<feature type="compositionally biased region" description="Basic and acidic residues" evidence="2">
    <location>
        <begin position="29"/>
        <end position="38"/>
    </location>
</feature>
<dbReference type="Pfam" id="PF01243">
    <property type="entry name" value="PNPOx_N"/>
    <property type="match status" value="1"/>
</dbReference>
<evidence type="ECO:0000256" key="1">
    <source>
        <dbReference type="ARBA" id="ARBA00023002"/>
    </source>
</evidence>